<keyword evidence="3" id="KW-0406">Ion transport</keyword>
<evidence type="ECO:0000256" key="3">
    <source>
        <dbReference type="ARBA" id="ARBA00023065"/>
    </source>
</evidence>
<dbReference type="GO" id="GO:0046961">
    <property type="term" value="F:proton-transporting ATPase activity, rotational mechanism"/>
    <property type="evidence" value="ECO:0007669"/>
    <property type="project" value="InterPro"/>
</dbReference>
<reference evidence="4 5" key="1">
    <citation type="submission" date="2023-12" db="EMBL/GenBank/DDBJ databases">
        <title>A high-quality genome assembly for Dillenia turbinata (Dilleniales).</title>
        <authorList>
            <person name="Chanderbali A."/>
        </authorList>
    </citation>
    <scope>NUCLEOTIDE SEQUENCE [LARGE SCALE GENOMIC DNA]</scope>
    <source>
        <strain evidence="4">LSX21</strain>
        <tissue evidence="4">Leaf</tissue>
    </source>
</reference>
<accession>A0AAN8VZM5</accession>
<dbReference type="Gene3D" id="3.30.2320.30">
    <property type="entry name" value="ATP synthase, E subunit, C-terminal"/>
    <property type="match status" value="1"/>
</dbReference>
<comment type="similarity">
    <text evidence="1">Belongs to the V-ATPase E subunit family.</text>
</comment>
<dbReference type="GO" id="GO:0033178">
    <property type="term" value="C:proton-transporting two-sector ATPase complex, catalytic domain"/>
    <property type="evidence" value="ECO:0007669"/>
    <property type="project" value="InterPro"/>
</dbReference>
<dbReference type="AlphaFoldDB" id="A0AAN8VZM5"/>
<dbReference type="Pfam" id="PF01991">
    <property type="entry name" value="vATP-synt_E"/>
    <property type="match status" value="1"/>
</dbReference>
<protein>
    <submittedName>
        <fullName evidence="4">V-type ATPase subunit E</fullName>
    </submittedName>
</protein>
<dbReference type="InterPro" id="IPR002842">
    <property type="entry name" value="ATPase_V1_Esu"/>
</dbReference>
<dbReference type="EMBL" id="JBAMMX010000004">
    <property type="protein sequence ID" value="KAK6943295.1"/>
    <property type="molecule type" value="Genomic_DNA"/>
</dbReference>
<evidence type="ECO:0000256" key="2">
    <source>
        <dbReference type="ARBA" id="ARBA00022448"/>
    </source>
</evidence>
<dbReference type="SUPFAM" id="SSF160527">
    <property type="entry name" value="V-type ATPase subunit E-like"/>
    <property type="match status" value="1"/>
</dbReference>
<proteinExistence type="inferred from homology"/>
<gene>
    <name evidence="4" type="ORF">RJ641_028672</name>
</gene>
<name>A0AAN8VZM5_9MAGN</name>
<comment type="caution">
    <text evidence="4">The sequence shown here is derived from an EMBL/GenBank/DDBJ whole genome shotgun (WGS) entry which is preliminary data.</text>
</comment>
<organism evidence="4 5">
    <name type="scientific">Dillenia turbinata</name>
    <dbReference type="NCBI Taxonomy" id="194707"/>
    <lineage>
        <taxon>Eukaryota</taxon>
        <taxon>Viridiplantae</taxon>
        <taxon>Streptophyta</taxon>
        <taxon>Embryophyta</taxon>
        <taxon>Tracheophyta</taxon>
        <taxon>Spermatophyta</taxon>
        <taxon>Magnoliopsida</taxon>
        <taxon>eudicotyledons</taxon>
        <taxon>Gunneridae</taxon>
        <taxon>Pentapetalae</taxon>
        <taxon>Dilleniales</taxon>
        <taxon>Dilleniaceae</taxon>
        <taxon>Dillenia</taxon>
    </lineage>
</organism>
<dbReference type="PANTHER" id="PTHR45715">
    <property type="entry name" value="ATPASE H+-TRANSPORTING V1 SUBUNIT E1A-RELATED"/>
    <property type="match status" value="1"/>
</dbReference>
<dbReference type="Proteomes" id="UP001370490">
    <property type="component" value="Unassembled WGS sequence"/>
</dbReference>
<keyword evidence="2" id="KW-0813">Transport</keyword>
<sequence length="182" mass="20546">MLLALKFFKHKMIVNAMKDSASKELLRVSSDKKAYKKLLKGLIVQSLLRLKEPSVLLRCREVDVGLVESVLDEAKREYAEKSQVHAPTVTIDARVYLPPPPKGADLDEAFWHSLLPNEIFIPLIFSFLIIESSGGVVLASQDGKIVCENTLDARLDVVFRQKLPESYHDISYCLATKELNDY</sequence>
<dbReference type="InterPro" id="IPR038495">
    <property type="entry name" value="ATPase_E_C"/>
</dbReference>
<evidence type="ECO:0000313" key="5">
    <source>
        <dbReference type="Proteomes" id="UP001370490"/>
    </source>
</evidence>
<keyword evidence="5" id="KW-1185">Reference proteome</keyword>
<evidence type="ECO:0000256" key="1">
    <source>
        <dbReference type="ARBA" id="ARBA00005901"/>
    </source>
</evidence>
<evidence type="ECO:0000313" key="4">
    <source>
        <dbReference type="EMBL" id="KAK6943295.1"/>
    </source>
</evidence>